<dbReference type="GO" id="GO:0005886">
    <property type="term" value="C:plasma membrane"/>
    <property type="evidence" value="ECO:0007669"/>
    <property type="project" value="UniProtKB-SubCell"/>
</dbReference>
<evidence type="ECO:0000256" key="4">
    <source>
        <dbReference type="ARBA" id="ARBA00022989"/>
    </source>
</evidence>
<keyword evidence="5 6" id="KW-0472">Membrane</keyword>
<proteinExistence type="predicted"/>
<dbReference type="InterPro" id="IPR013604">
    <property type="entry name" value="7TM_chemorcpt"/>
</dbReference>
<dbReference type="AlphaFoldDB" id="A0AAV6V402"/>
<comment type="caution">
    <text evidence="7">The sequence shown here is derived from an EMBL/GenBank/DDBJ whole genome shotgun (WGS) entry which is preliminary data.</text>
</comment>
<protein>
    <submittedName>
        <fullName evidence="7">Uncharacterized protein</fullName>
    </submittedName>
</protein>
<keyword evidence="8" id="KW-1185">Reference proteome</keyword>
<dbReference type="GO" id="GO:0050909">
    <property type="term" value="P:sensory perception of taste"/>
    <property type="evidence" value="ECO:0007669"/>
    <property type="project" value="InterPro"/>
</dbReference>
<keyword evidence="3 6" id="KW-0812">Transmembrane</keyword>
<feature type="transmembrane region" description="Helical" evidence="6">
    <location>
        <begin position="93"/>
        <end position="114"/>
    </location>
</feature>
<evidence type="ECO:0000256" key="3">
    <source>
        <dbReference type="ARBA" id="ARBA00022692"/>
    </source>
</evidence>
<feature type="transmembrane region" description="Helical" evidence="6">
    <location>
        <begin position="134"/>
        <end position="152"/>
    </location>
</feature>
<name>A0AAV6V402_9ARAC</name>
<evidence type="ECO:0000313" key="7">
    <source>
        <dbReference type="EMBL" id="KAG8190599.1"/>
    </source>
</evidence>
<gene>
    <name evidence="7" type="ORF">JTE90_017864</name>
</gene>
<comment type="subcellular location">
    <subcellularLocation>
        <location evidence="1">Cell membrane</location>
        <topology evidence="1">Multi-pass membrane protein</topology>
    </subcellularLocation>
</comment>
<evidence type="ECO:0000313" key="8">
    <source>
        <dbReference type="Proteomes" id="UP000827092"/>
    </source>
</evidence>
<evidence type="ECO:0000256" key="1">
    <source>
        <dbReference type="ARBA" id="ARBA00004651"/>
    </source>
</evidence>
<keyword evidence="2" id="KW-1003">Cell membrane</keyword>
<accession>A0AAV6V402</accession>
<evidence type="ECO:0000256" key="5">
    <source>
        <dbReference type="ARBA" id="ARBA00023136"/>
    </source>
</evidence>
<reference evidence="7 8" key="1">
    <citation type="journal article" date="2022" name="Nat. Ecol. Evol.">
        <title>A masculinizing supergene underlies an exaggerated male reproductive morph in a spider.</title>
        <authorList>
            <person name="Hendrickx F."/>
            <person name="De Corte Z."/>
            <person name="Sonet G."/>
            <person name="Van Belleghem S.M."/>
            <person name="Kostlbacher S."/>
            <person name="Vangestel C."/>
        </authorList>
    </citation>
    <scope>NUCLEOTIDE SEQUENCE [LARGE SCALE GENOMIC DNA]</scope>
    <source>
        <strain evidence="7">W744_W776</strain>
    </source>
</reference>
<dbReference type="EMBL" id="JAFNEN010000179">
    <property type="protein sequence ID" value="KAG8190599.1"/>
    <property type="molecule type" value="Genomic_DNA"/>
</dbReference>
<dbReference type="Proteomes" id="UP000827092">
    <property type="component" value="Unassembled WGS sequence"/>
</dbReference>
<dbReference type="Pfam" id="PF08395">
    <property type="entry name" value="7tm_7"/>
    <property type="match status" value="1"/>
</dbReference>
<evidence type="ECO:0000256" key="6">
    <source>
        <dbReference type="SAM" id="Phobius"/>
    </source>
</evidence>
<organism evidence="7 8">
    <name type="scientific">Oedothorax gibbosus</name>
    <dbReference type="NCBI Taxonomy" id="931172"/>
    <lineage>
        <taxon>Eukaryota</taxon>
        <taxon>Metazoa</taxon>
        <taxon>Ecdysozoa</taxon>
        <taxon>Arthropoda</taxon>
        <taxon>Chelicerata</taxon>
        <taxon>Arachnida</taxon>
        <taxon>Araneae</taxon>
        <taxon>Araneomorphae</taxon>
        <taxon>Entelegynae</taxon>
        <taxon>Araneoidea</taxon>
        <taxon>Linyphiidae</taxon>
        <taxon>Erigoninae</taxon>
        <taxon>Oedothorax</taxon>
    </lineage>
</organism>
<feature type="transmembrane region" description="Helical" evidence="6">
    <location>
        <begin position="20"/>
        <end position="43"/>
    </location>
</feature>
<sequence>MGGLTDISQTKYPIFSEFSIIVLTLLFNVCLYTTVVISVIICCEVQISSFRVFYSLNHSFKNILESNGLSKNDLSKITTVFQRSSKIVRTANGCYSPIAFVLIGYYAFGMSYIVSKLVDQYKDSTIEYIYSVGWIIQCFTHFVLLVLTSSCVDAEMLKSQNMMLMANSDAAAHVLLSTSRLVSCRNESILKPLGAFKLEKSFILVFLGAIVSYEVMILPFLR</sequence>
<keyword evidence="4 6" id="KW-1133">Transmembrane helix</keyword>
<feature type="transmembrane region" description="Helical" evidence="6">
    <location>
        <begin position="202"/>
        <end position="221"/>
    </location>
</feature>
<evidence type="ECO:0000256" key="2">
    <source>
        <dbReference type="ARBA" id="ARBA00022475"/>
    </source>
</evidence>